<dbReference type="Pfam" id="PF04679">
    <property type="entry name" value="DNA_ligase_A_C"/>
    <property type="match status" value="1"/>
</dbReference>
<dbReference type="Proteomes" id="UP001261125">
    <property type="component" value="Unassembled WGS sequence"/>
</dbReference>
<keyword evidence="6 13" id="KW-0227">DNA damage</keyword>
<evidence type="ECO:0000256" key="11">
    <source>
        <dbReference type="ARBA" id="ARBA00023306"/>
    </source>
</evidence>
<dbReference type="Pfam" id="PF04675">
    <property type="entry name" value="DNA_ligase_A_N"/>
    <property type="match status" value="1"/>
</dbReference>
<evidence type="ECO:0000256" key="9">
    <source>
        <dbReference type="ARBA" id="ARBA00023172"/>
    </source>
</evidence>
<keyword evidence="5 13" id="KW-0547">Nucleotide-binding</keyword>
<evidence type="ECO:0000259" key="15">
    <source>
        <dbReference type="PROSITE" id="PS50160"/>
    </source>
</evidence>
<evidence type="ECO:0000256" key="7">
    <source>
        <dbReference type="ARBA" id="ARBA00022840"/>
    </source>
</evidence>
<dbReference type="InterPro" id="IPR016059">
    <property type="entry name" value="DNA_ligase_ATP-dep_CS"/>
</dbReference>
<dbReference type="InterPro" id="IPR000977">
    <property type="entry name" value="DNA_ligase_ATP-dep"/>
</dbReference>
<proteinExistence type="inferred from homology"/>
<evidence type="ECO:0000256" key="13">
    <source>
        <dbReference type="RuleBase" id="RU000617"/>
    </source>
</evidence>
<evidence type="ECO:0000256" key="3">
    <source>
        <dbReference type="ARBA" id="ARBA00022705"/>
    </source>
</evidence>
<evidence type="ECO:0000256" key="12">
    <source>
        <dbReference type="ARBA" id="ARBA00034003"/>
    </source>
</evidence>
<evidence type="ECO:0000256" key="1">
    <source>
        <dbReference type="ARBA" id="ARBA00022598"/>
    </source>
</evidence>
<keyword evidence="11" id="KW-0131">Cell cycle</keyword>
<dbReference type="CDD" id="cd07901">
    <property type="entry name" value="Adenylation_DNA_ligase_Arch_LigB"/>
    <property type="match status" value="1"/>
</dbReference>
<dbReference type="GO" id="GO:0003910">
    <property type="term" value="F:DNA ligase (ATP) activity"/>
    <property type="evidence" value="ECO:0007669"/>
    <property type="project" value="UniProtKB-EC"/>
</dbReference>
<dbReference type="InterPro" id="IPR012310">
    <property type="entry name" value="DNA_ligase_ATP-dep_cent"/>
</dbReference>
<dbReference type="SUPFAM" id="SSF117018">
    <property type="entry name" value="ATP-dependent DNA ligase DNA-binding domain"/>
    <property type="match status" value="1"/>
</dbReference>
<comment type="caution">
    <text evidence="16">The sequence shown here is derived from an EMBL/GenBank/DDBJ whole genome shotgun (WGS) entry which is preliminary data.</text>
</comment>
<keyword evidence="7 13" id="KW-0067">ATP-binding</keyword>
<dbReference type="InterPro" id="IPR036599">
    <property type="entry name" value="DNA_ligase_N_sf"/>
</dbReference>
<gene>
    <name evidence="16" type="ORF">RWH44_13100</name>
</gene>
<dbReference type="PROSITE" id="PS00697">
    <property type="entry name" value="DNA_LIGASE_A1"/>
    <property type="match status" value="1"/>
</dbReference>
<keyword evidence="1 13" id="KW-0436">Ligase</keyword>
<evidence type="ECO:0000256" key="10">
    <source>
        <dbReference type="ARBA" id="ARBA00023204"/>
    </source>
</evidence>
<keyword evidence="8" id="KW-0460">Magnesium</keyword>
<organism evidence="16 17">
    <name type="scientific">Microbacterium phycohabitans</name>
    <dbReference type="NCBI Taxonomy" id="3075993"/>
    <lineage>
        <taxon>Bacteria</taxon>
        <taxon>Bacillati</taxon>
        <taxon>Actinomycetota</taxon>
        <taxon>Actinomycetes</taxon>
        <taxon>Micrococcales</taxon>
        <taxon>Microbacteriaceae</taxon>
        <taxon>Microbacterium</taxon>
    </lineage>
</organism>
<sequence length="514" mass="53937">MLFGDIETALAAVTGTRSRLAKVDALAGLLRGLAPDEIVPAVGILTASPRQGRLGVGWKTLSNRGGAHADAPSLTVSDVDGAFDRLAALGGSGSAAQRTALLDELAGRATASEWHLLVRVMTGELRTGALEGVLVDAIARASDRDGTAVRRAAMLSGDLGETALVALTGSDADLDAVGLVVGRGVQPMLASTATSVAEALAVAGRASVEYKLDGARVQVHRHGDEVHVYTRTLADVTHRVPEIVEVVRALPVEAVILDGETLSLDDDGAPRPFQDTMARFGAEAAREIALRPWFFDILHLDGRDLVDEPLAARLDALERVAAAWRIPAVVTDDPDAADALARDALGAGHEGVMIKGLDAAYTAGRRGKSWLKVKPVHTFDLVVLGVERGSGRRSGWFSNLHLGARDPDGVFGEPGGFVMVGKTFKGLTDELLTWQTAHFAERETGEIPGGIRVVPDTVVEIAIDGVQRSVRYPGGVALRFARVKGYRSDKPAAEADTIDTLRALLPGGGATTEG</sequence>
<dbReference type="InterPro" id="IPR012309">
    <property type="entry name" value="DNA_ligase_ATP-dep_C"/>
</dbReference>
<evidence type="ECO:0000313" key="16">
    <source>
        <dbReference type="EMBL" id="MDU0346634.1"/>
    </source>
</evidence>
<reference evidence="16 17" key="1">
    <citation type="submission" date="2023-09" db="EMBL/GenBank/DDBJ databases">
        <title>Microbacterium fusihabitans sp. nov., Microbacterium phycihabitans sp. nov., and Microbacterium cervinum sp. nov., isolated from dried seaweeds of beach.</title>
        <authorList>
            <person name="Lee S.D."/>
        </authorList>
    </citation>
    <scope>NUCLEOTIDE SEQUENCE [LARGE SCALE GENOMIC DNA]</scope>
    <source>
        <strain evidence="16 17">KSW2-29</strain>
    </source>
</reference>
<dbReference type="EMBL" id="JAWDIT010000004">
    <property type="protein sequence ID" value="MDU0346634.1"/>
    <property type="molecule type" value="Genomic_DNA"/>
</dbReference>
<dbReference type="Pfam" id="PF01068">
    <property type="entry name" value="DNA_ligase_A_M"/>
    <property type="match status" value="1"/>
</dbReference>
<evidence type="ECO:0000313" key="17">
    <source>
        <dbReference type="Proteomes" id="UP001261125"/>
    </source>
</evidence>
<dbReference type="Gene3D" id="1.10.3260.10">
    <property type="entry name" value="DNA ligase, ATP-dependent, N-terminal domain"/>
    <property type="match status" value="1"/>
</dbReference>
<dbReference type="PANTHER" id="PTHR45674">
    <property type="entry name" value="DNA LIGASE 1/3 FAMILY MEMBER"/>
    <property type="match status" value="1"/>
</dbReference>
<dbReference type="InterPro" id="IPR050191">
    <property type="entry name" value="ATP-dep_DNA_ligase"/>
</dbReference>
<evidence type="ECO:0000256" key="4">
    <source>
        <dbReference type="ARBA" id="ARBA00022723"/>
    </source>
</evidence>
<dbReference type="PANTHER" id="PTHR45674:SF13">
    <property type="entry name" value="DNA LIGASE-RELATED"/>
    <property type="match status" value="1"/>
</dbReference>
<comment type="catalytic activity">
    <reaction evidence="12 13">
        <text>ATP + (deoxyribonucleotide)n-3'-hydroxyl + 5'-phospho-(deoxyribonucleotide)m = (deoxyribonucleotide)n+m + AMP + diphosphate.</text>
        <dbReference type="EC" id="6.5.1.1"/>
    </reaction>
</comment>
<protein>
    <recommendedName>
        <fullName evidence="13">DNA ligase</fullName>
        <ecNumber evidence="13">6.5.1.1</ecNumber>
    </recommendedName>
</protein>
<keyword evidence="10 13" id="KW-0234">DNA repair</keyword>
<keyword evidence="3" id="KW-0235">DNA replication</keyword>
<evidence type="ECO:0000256" key="2">
    <source>
        <dbReference type="ARBA" id="ARBA00022618"/>
    </source>
</evidence>
<evidence type="ECO:0000256" key="5">
    <source>
        <dbReference type="ARBA" id="ARBA00022741"/>
    </source>
</evidence>
<dbReference type="Gene3D" id="3.30.470.30">
    <property type="entry name" value="DNA ligase/mRNA capping enzyme"/>
    <property type="match status" value="1"/>
</dbReference>
<dbReference type="InterPro" id="IPR012308">
    <property type="entry name" value="DNA_ligase_ATP-dep_N"/>
</dbReference>
<keyword evidence="17" id="KW-1185">Reference proteome</keyword>
<dbReference type="SUPFAM" id="SSF50249">
    <property type="entry name" value="Nucleic acid-binding proteins"/>
    <property type="match status" value="1"/>
</dbReference>
<dbReference type="PROSITE" id="PS50160">
    <property type="entry name" value="DNA_LIGASE_A3"/>
    <property type="match status" value="1"/>
</dbReference>
<dbReference type="NCBIfam" id="NF002868">
    <property type="entry name" value="PRK03180.1"/>
    <property type="match status" value="1"/>
</dbReference>
<evidence type="ECO:0000256" key="14">
    <source>
        <dbReference type="RuleBase" id="RU004196"/>
    </source>
</evidence>
<dbReference type="Gene3D" id="2.40.50.140">
    <property type="entry name" value="Nucleic acid-binding proteins"/>
    <property type="match status" value="1"/>
</dbReference>
<name>A0ABU3SPB4_9MICO</name>
<dbReference type="SUPFAM" id="SSF56091">
    <property type="entry name" value="DNA ligase/mRNA capping enzyme, catalytic domain"/>
    <property type="match status" value="1"/>
</dbReference>
<dbReference type="PROSITE" id="PS00333">
    <property type="entry name" value="DNA_LIGASE_A2"/>
    <property type="match status" value="1"/>
</dbReference>
<dbReference type="RefSeq" id="WP_316004898.1">
    <property type="nucleotide sequence ID" value="NZ_JAWDIT010000004.1"/>
</dbReference>
<keyword evidence="9 13" id="KW-0233">DNA recombination</keyword>
<keyword evidence="4" id="KW-0479">Metal-binding</keyword>
<keyword evidence="2" id="KW-0132">Cell division</keyword>
<dbReference type="InterPro" id="IPR012340">
    <property type="entry name" value="NA-bd_OB-fold"/>
</dbReference>
<comment type="similarity">
    <text evidence="14">Belongs to the ATP-dependent DNA ligase family.</text>
</comment>
<dbReference type="NCBIfam" id="TIGR00574">
    <property type="entry name" value="dnl1"/>
    <property type="match status" value="1"/>
</dbReference>
<accession>A0ABU3SPB4</accession>
<feature type="domain" description="ATP-dependent DNA ligase family profile" evidence="15">
    <location>
        <begin position="293"/>
        <end position="406"/>
    </location>
</feature>
<dbReference type="EC" id="6.5.1.1" evidence="13"/>
<evidence type="ECO:0000256" key="8">
    <source>
        <dbReference type="ARBA" id="ARBA00022842"/>
    </source>
</evidence>
<evidence type="ECO:0000256" key="6">
    <source>
        <dbReference type="ARBA" id="ARBA00022763"/>
    </source>
</evidence>